<dbReference type="InterPro" id="IPR052157">
    <property type="entry name" value="BCAA_transport_permease"/>
</dbReference>
<dbReference type="HOGENOM" id="CLU_039929_3_0_11"/>
<evidence type="ECO:0000256" key="3">
    <source>
        <dbReference type="ARBA" id="ARBA00022475"/>
    </source>
</evidence>
<dbReference type="EMBL" id="CP001854">
    <property type="protein sequence ID" value="ADB52792.1"/>
    <property type="molecule type" value="Genomic_DNA"/>
</dbReference>
<evidence type="ECO:0000256" key="1">
    <source>
        <dbReference type="ARBA" id="ARBA00004651"/>
    </source>
</evidence>
<dbReference type="InterPro" id="IPR001851">
    <property type="entry name" value="ABC_transp_permease"/>
</dbReference>
<dbReference type="CDD" id="cd06582">
    <property type="entry name" value="TM_PBP1_LivH_like"/>
    <property type="match status" value="1"/>
</dbReference>
<feature type="transmembrane region" description="Helical" evidence="9">
    <location>
        <begin position="262"/>
        <end position="279"/>
    </location>
</feature>
<dbReference type="PANTHER" id="PTHR11795">
    <property type="entry name" value="BRANCHED-CHAIN AMINO ACID TRANSPORT SYSTEM PERMEASE PROTEIN LIVH"/>
    <property type="match status" value="1"/>
</dbReference>
<evidence type="ECO:0000256" key="4">
    <source>
        <dbReference type="ARBA" id="ARBA00022692"/>
    </source>
</evidence>
<organism evidence="10 11">
    <name type="scientific">Conexibacter woesei (strain DSM 14684 / CCUG 47730 / CIP 108061 / JCM 11494 / NBRC 100937 / ID131577)</name>
    <dbReference type="NCBI Taxonomy" id="469383"/>
    <lineage>
        <taxon>Bacteria</taxon>
        <taxon>Bacillati</taxon>
        <taxon>Actinomycetota</taxon>
        <taxon>Thermoleophilia</taxon>
        <taxon>Solirubrobacterales</taxon>
        <taxon>Conexibacteraceae</taxon>
        <taxon>Conexibacter</taxon>
    </lineage>
</organism>
<evidence type="ECO:0000256" key="2">
    <source>
        <dbReference type="ARBA" id="ARBA00022448"/>
    </source>
</evidence>
<dbReference type="OrthoDB" id="9807115at2"/>
<feature type="transmembrane region" description="Helical" evidence="9">
    <location>
        <begin position="186"/>
        <end position="206"/>
    </location>
</feature>
<dbReference type="eggNOG" id="COG0559">
    <property type="taxonomic scope" value="Bacteria"/>
</dbReference>
<comment type="subcellular location">
    <subcellularLocation>
        <location evidence="1">Cell membrane</location>
        <topology evidence="1">Multi-pass membrane protein</topology>
    </subcellularLocation>
</comment>
<evidence type="ECO:0000256" key="6">
    <source>
        <dbReference type="ARBA" id="ARBA00022989"/>
    </source>
</evidence>
<keyword evidence="7 9" id="KW-0472">Membrane</keyword>
<dbReference type="Pfam" id="PF02653">
    <property type="entry name" value="BPD_transp_2"/>
    <property type="match status" value="1"/>
</dbReference>
<accession>D3F6Z4</accession>
<protein>
    <submittedName>
        <fullName evidence="10">Inner-membrane translocator</fullName>
    </submittedName>
</protein>
<gene>
    <name evidence="10" type="ordered locus">Cwoe_4378</name>
</gene>
<dbReference type="GO" id="GO:0005886">
    <property type="term" value="C:plasma membrane"/>
    <property type="evidence" value="ECO:0007669"/>
    <property type="project" value="UniProtKB-SubCell"/>
</dbReference>
<keyword evidence="3" id="KW-1003">Cell membrane</keyword>
<evidence type="ECO:0000256" key="5">
    <source>
        <dbReference type="ARBA" id="ARBA00022970"/>
    </source>
</evidence>
<keyword evidence="11" id="KW-1185">Reference proteome</keyword>
<dbReference type="AlphaFoldDB" id="D3F6Z4"/>
<keyword evidence="2" id="KW-0813">Transport</keyword>
<feature type="transmembrane region" description="Helical" evidence="9">
    <location>
        <begin position="237"/>
        <end position="256"/>
    </location>
</feature>
<evidence type="ECO:0000256" key="9">
    <source>
        <dbReference type="SAM" id="Phobius"/>
    </source>
</evidence>
<keyword evidence="4 9" id="KW-0812">Transmembrane</keyword>
<dbReference type="PANTHER" id="PTHR11795:SF445">
    <property type="entry name" value="AMINO ACID ABC TRANSPORTER PERMEASE PROTEIN"/>
    <property type="match status" value="1"/>
</dbReference>
<reference evidence="10 11" key="1">
    <citation type="journal article" date="2010" name="Stand. Genomic Sci.">
        <title>Complete genome sequence of Conexibacter woesei type strain (ID131577).</title>
        <authorList>
            <person name="Pukall R."/>
            <person name="Lapidus A."/>
            <person name="Glavina Del Rio T."/>
            <person name="Copeland A."/>
            <person name="Tice H."/>
            <person name="Cheng J.-F."/>
            <person name="Lucas S."/>
            <person name="Chen F."/>
            <person name="Nolan M."/>
            <person name="Bruce D."/>
            <person name="Goodwin L."/>
            <person name="Pitluck S."/>
            <person name="Mavromatis K."/>
            <person name="Ivanova N."/>
            <person name="Ovchinnikova G."/>
            <person name="Pati A."/>
            <person name="Chen A."/>
            <person name="Palaniappan K."/>
            <person name="Land M."/>
            <person name="Hauser L."/>
            <person name="Chang Y.-J."/>
            <person name="Jeffries C.D."/>
            <person name="Chain P."/>
            <person name="Meincke L."/>
            <person name="Sims D."/>
            <person name="Brettin T."/>
            <person name="Detter J.C."/>
            <person name="Rohde M."/>
            <person name="Goeker M."/>
            <person name="Bristow J."/>
            <person name="Eisen J.A."/>
            <person name="Markowitz V."/>
            <person name="Kyrpides N.C."/>
            <person name="Klenk H.-P."/>
            <person name="Hugenholtz P."/>
        </authorList>
    </citation>
    <scope>NUCLEOTIDE SEQUENCE [LARGE SCALE GENOMIC DNA]</scope>
    <source>
        <strain evidence="11">DSM 14684 / CIP 108061 / JCM 11494 / NBRC 100937 / ID131577</strain>
    </source>
</reference>
<feature type="transmembrane region" description="Helical" evidence="9">
    <location>
        <begin position="92"/>
        <end position="111"/>
    </location>
</feature>
<dbReference type="KEGG" id="cwo:Cwoe_4378"/>
<proteinExistence type="inferred from homology"/>
<evidence type="ECO:0000313" key="11">
    <source>
        <dbReference type="Proteomes" id="UP000008229"/>
    </source>
</evidence>
<name>D3F6Z4_CONWI</name>
<dbReference type="STRING" id="469383.Cwoe_4378"/>
<evidence type="ECO:0000256" key="8">
    <source>
        <dbReference type="ARBA" id="ARBA00037998"/>
    </source>
</evidence>
<reference evidence="11" key="2">
    <citation type="submission" date="2010-01" db="EMBL/GenBank/DDBJ databases">
        <title>The complete genome of Conexibacter woesei DSM 14684.</title>
        <authorList>
            <consortium name="US DOE Joint Genome Institute (JGI-PGF)"/>
            <person name="Lucas S."/>
            <person name="Copeland A."/>
            <person name="Lapidus A."/>
            <person name="Glavina del Rio T."/>
            <person name="Dalin E."/>
            <person name="Tice H."/>
            <person name="Bruce D."/>
            <person name="Goodwin L."/>
            <person name="Pitluck S."/>
            <person name="Kyrpides N."/>
            <person name="Mavromatis K."/>
            <person name="Ivanova N."/>
            <person name="Mikhailova N."/>
            <person name="Chertkov O."/>
            <person name="Brettin T."/>
            <person name="Detter J.C."/>
            <person name="Han C."/>
            <person name="Larimer F."/>
            <person name="Land M."/>
            <person name="Hauser L."/>
            <person name="Markowitz V."/>
            <person name="Cheng J.-F."/>
            <person name="Hugenholtz P."/>
            <person name="Woyke T."/>
            <person name="Wu D."/>
            <person name="Pukall R."/>
            <person name="Steenblock K."/>
            <person name="Schneider S."/>
            <person name="Klenk H.-P."/>
            <person name="Eisen J.A."/>
        </authorList>
    </citation>
    <scope>NUCLEOTIDE SEQUENCE [LARGE SCALE GENOMIC DNA]</scope>
    <source>
        <strain evidence="11">DSM 14684 / CIP 108061 / JCM 11494 / NBRC 100937 / ID131577</strain>
    </source>
</reference>
<comment type="similarity">
    <text evidence="8">Belongs to the binding-protein-dependent transport system permease family. LivHM subfamily.</text>
</comment>
<dbReference type="RefSeq" id="WP_012935843.1">
    <property type="nucleotide sequence ID" value="NC_013739.1"/>
</dbReference>
<sequence length="294" mass="30529" precursor="true">MTDFVQALLDGLALGSFYSLLALSVALVFGLLHLANFAHGELLMVGGYALYAMEGAPFPFVVLVVVIVVVLMAVLMERLAFRPLRDADPTTLLISAFAVAYLLQSLALFAFGGRPKTVEVASFASGSIDLLGLHLSVLDLVNVGAAAVLLGGLAAFLRRSPIGTQMRAAAEDFRMARLLGVRANRVIAVAFAISGLFAAVTVILLVAQSGTVTPTMGLAPVLIAFVATVVGGMGRLGGSAVGGFLLGIVTVLLQTYLPDGLVPFRDAFLFSAVIAVLLVRPQGLFGSKALVGRV</sequence>
<evidence type="ECO:0000313" key="10">
    <source>
        <dbReference type="EMBL" id="ADB52792.1"/>
    </source>
</evidence>
<dbReference type="GO" id="GO:0006865">
    <property type="term" value="P:amino acid transport"/>
    <property type="evidence" value="ECO:0007669"/>
    <property type="project" value="UniProtKB-KW"/>
</dbReference>
<feature type="transmembrane region" description="Helical" evidence="9">
    <location>
        <begin position="212"/>
        <end position="230"/>
    </location>
</feature>
<dbReference type="Proteomes" id="UP000008229">
    <property type="component" value="Chromosome"/>
</dbReference>
<dbReference type="GO" id="GO:0022857">
    <property type="term" value="F:transmembrane transporter activity"/>
    <property type="evidence" value="ECO:0007669"/>
    <property type="project" value="InterPro"/>
</dbReference>
<feature type="transmembrane region" description="Helical" evidence="9">
    <location>
        <begin position="12"/>
        <end position="38"/>
    </location>
</feature>
<feature type="transmembrane region" description="Helical" evidence="9">
    <location>
        <begin position="131"/>
        <end position="157"/>
    </location>
</feature>
<evidence type="ECO:0000256" key="7">
    <source>
        <dbReference type="ARBA" id="ARBA00023136"/>
    </source>
</evidence>
<feature type="transmembrane region" description="Helical" evidence="9">
    <location>
        <begin position="58"/>
        <end position="80"/>
    </location>
</feature>
<keyword evidence="5" id="KW-0029">Amino-acid transport</keyword>
<keyword evidence="6 9" id="KW-1133">Transmembrane helix</keyword>